<dbReference type="STRING" id="45851.BHV86_03555"/>
<dbReference type="InterPro" id="IPR001633">
    <property type="entry name" value="EAL_dom"/>
</dbReference>
<dbReference type="PANTHER" id="PTHR33121">
    <property type="entry name" value="CYCLIC DI-GMP PHOSPHODIESTERASE PDEF"/>
    <property type="match status" value="1"/>
</dbReference>
<reference evidence="3 4" key="1">
    <citation type="submission" date="2010-02" db="EMBL/GenBank/DDBJ databases">
        <authorList>
            <person name="Weinstock G."/>
            <person name="Sodergren E."/>
            <person name="Clifton S."/>
            <person name="Fulton L."/>
            <person name="Fulton B."/>
            <person name="Courtney L."/>
            <person name="Fronick C."/>
            <person name="Harrison M."/>
            <person name="Strong C."/>
            <person name="Farmer C."/>
            <person name="Delahaunty K."/>
            <person name="Markovic C."/>
            <person name="Hall O."/>
            <person name="Minx P."/>
            <person name="Tomlinson C."/>
            <person name="Mitreva M."/>
            <person name="Nelson J."/>
            <person name="Hou S."/>
            <person name="Wollam A."/>
            <person name="Pepin K.H."/>
            <person name="Johnson M."/>
            <person name="Bhonagiri V."/>
            <person name="Zhang X."/>
            <person name="Suruliraj S."/>
            <person name="Warren W."/>
            <person name="Chinwalla A."/>
            <person name="Mardis E.R."/>
            <person name="Wilson R.K."/>
        </authorList>
    </citation>
    <scope>NUCLEOTIDE SEQUENCE [LARGE SCALE GENOMIC DNA]</scope>
    <source>
        <strain evidence="3 4">DSM 2876</strain>
    </source>
</reference>
<dbReference type="SMART" id="SM00052">
    <property type="entry name" value="EAL"/>
    <property type="match status" value="1"/>
</dbReference>
<dbReference type="GO" id="GO:0071111">
    <property type="term" value="F:cyclic-guanylate-specific phosphodiesterase activity"/>
    <property type="evidence" value="ECO:0007669"/>
    <property type="project" value="InterPro"/>
</dbReference>
<evidence type="ECO:0000313" key="4">
    <source>
        <dbReference type="Proteomes" id="UP000006238"/>
    </source>
</evidence>
<dbReference type="Pfam" id="PF00563">
    <property type="entry name" value="EAL"/>
    <property type="match status" value="1"/>
</dbReference>
<dbReference type="SUPFAM" id="SSF141868">
    <property type="entry name" value="EAL domain-like"/>
    <property type="match status" value="1"/>
</dbReference>
<sequence length="437" mass="50515">MKNIEKLDTVTGLPIYDSFIGIAREELANNFVPGHYVLIATDISNFKYINHIYGYSKANELLRDLIALISNSVDGNVSTCRTHSDHIISLFKYNGDKTAFCSRVDRYSRDFVKDNNRKYPSIMLHLNNGILFIDKYNDDLIYCIDKANVARRRAKGNYCVSSVIFSDDMMDKEEEDAKILAVFDTAIKNGNIKTFYQPKINIRTHEINGAEVLSRIYDSNGKMLYPDTYIPVLENSGKVVELDRYVMREAFASVRKWIDMGWKVVPVSINLSRMHFYESNVADNIYNEFRRYNIPVEYVELELTESLFFADSDTIIREISKLRNYGFKVSMDDFGVGYSTLNTLGTLPVDIIKFDKGFISNSMNNEAVYQILQSLIHVFRQINYDVICEGIETKEQEKLIFECGCDNVQGFLYDKPLERDIFEDKYLKKQPIQCLEG</sequence>
<dbReference type="Proteomes" id="UP000006238">
    <property type="component" value="Unassembled WGS sequence"/>
</dbReference>
<dbReference type="InterPro" id="IPR050706">
    <property type="entry name" value="Cyclic-di-GMP_PDE-like"/>
</dbReference>
<dbReference type="GeneID" id="98919013"/>
<dbReference type="eggNOG" id="COG5001">
    <property type="taxonomic scope" value="Bacteria"/>
</dbReference>
<dbReference type="PROSITE" id="PS50883">
    <property type="entry name" value="EAL"/>
    <property type="match status" value="1"/>
</dbReference>
<accession>D4RZ83</accession>
<feature type="domain" description="EAL" evidence="1">
    <location>
        <begin position="176"/>
        <end position="430"/>
    </location>
</feature>
<comment type="caution">
    <text evidence="3">The sequence shown here is derived from an EMBL/GenBank/DDBJ whole genome shotgun (WGS) entry which is preliminary data.</text>
</comment>
<gene>
    <name evidence="3" type="ORF">BUTYVIB_01148</name>
</gene>
<evidence type="ECO:0000259" key="1">
    <source>
        <dbReference type="PROSITE" id="PS50883"/>
    </source>
</evidence>
<dbReference type="SUPFAM" id="SSF55073">
    <property type="entry name" value="Nucleotide cyclase"/>
    <property type="match status" value="1"/>
</dbReference>
<dbReference type="InterPro" id="IPR000160">
    <property type="entry name" value="GGDEF_dom"/>
</dbReference>
<keyword evidence="4" id="KW-1185">Reference proteome</keyword>
<dbReference type="RefSeq" id="WP_005602501.1">
    <property type="nucleotide sequence ID" value="NZ_GG663522.1"/>
</dbReference>
<dbReference type="Gene3D" id="3.30.70.270">
    <property type="match status" value="1"/>
</dbReference>
<dbReference type="Pfam" id="PF00990">
    <property type="entry name" value="GGDEF"/>
    <property type="match status" value="1"/>
</dbReference>
<dbReference type="InterPro" id="IPR035919">
    <property type="entry name" value="EAL_sf"/>
</dbReference>
<dbReference type="PANTHER" id="PTHR33121:SF82">
    <property type="entry name" value="SIGNAL TRANSDUCTION PROTEIN CONTAINING A EAL DOMAIN"/>
    <property type="match status" value="1"/>
</dbReference>
<dbReference type="HOGENOM" id="CLU_000445_70_50_9"/>
<proteinExistence type="predicted"/>
<name>D4RZ83_9FIRM</name>
<feature type="domain" description="GGDEF" evidence="2">
    <location>
        <begin position="34"/>
        <end position="168"/>
    </location>
</feature>
<dbReference type="PROSITE" id="PS50887">
    <property type="entry name" value="GGDEF"/>
    <property type="match status" value="1"/>
</dbReference>
<dbReference type="Gene3D" id="3.20.20.450">
    <property type="entry name" value="EAL domain"/>
    <property type="match status" value="1"/>
</dbReference>
<organism evidence="3 4">
    <name type="scientific">Eshraghiella crossota DSM 2876</name>
    <dbReference type="NCBI Taxonomy" id="511680"/>
    <lineage>
        <taxon>Bacteria</taxon>
        <taxon>Bacillati</taxon>
        <taxon>Bacillota</taxon>
        <taxon>Clostridia</taxon>
        <taxon>Lachnospirales</taxon>
        <taxon>Lachnospiraceae</taxon>
        <taxon>Eshraghiella</taxon>
    </lineage>
</organism>
<evidence type="ECO:0000313" key="3">
    <source>
        <dbReference type="EMBL" id="EFF68784.1"/>
    </source>
</evidence>
<dbReference type="AlphaFoldDB" id="D4RZ83"/>
<dbReference type="InterPro" id="IPR043128">
    <property type="entry name" value="Rev_trsase/Diguanyl_cyclase"/>
</dbReference>
<dbReference type="InterPro" id="IPR029787">
    <property type="entry name" value="Nucleotide_cyclase"/>
</dbReference>
<dbReference type="CDD" id="cd01948">
    <property type="entry name" value="EAL"/>
    <property type="match status" value="1"/>
</dbReference>
<dbReference type="EMBL" id="ABWN01000026">
    <property type="protein sequence ID" value="EFF68784.1"/>
    <property type="molecule type" value="Genomic_DNA"/>
</dbReference>
<protein>
    <submittedName>
        <fullName evidence="3">Cyclic diguanylate phosphodiesterase (EAL) domain protein</fullName>
    </submittedName>
</protein>
<evidence type="ECO:0000259" key="2">
    <source>
        <dbReference type="PROSITE" id="PS50887"/>
    </source>
</evidence>